<reference evidence="3" key="1">
    <citation type="submission" date="2016-11" db="UniProtKB">
        <authorList>
            <consortium name="WormBaseParasite"/>
        </authorList>
    </citation>
    <scope>IDENTIFICATION</scope>
</reference>
<evidence type="ECO:0000256" key="1">
    <source>
        <dbReference type="SAM" id="MobiDB-lite"/>
    </source>
</evidence>
<accession>A0A1I8H1J3</accession>
<feature type="compositionally biased region" description="Basic residues" evidence="1">
    <location>
        <begin position="272"/>
        <end position="282"/>
    </location>
</feature>
<dbReference type="AlphaFoldDB" id="A0A1I8H1J3"/>
<feature type="region of interest" description="Disordered" evidence="1">
    <location>
        <begin position="268"/>
        <end position="342"/>
    </location>
</feature>
<dbReference type="Proteomes" id="UP000095280">
    <property type="component" value="Unplaced"/>
</dbReference>
<feature type="compositionally biased region" description="Basic residues" evidence="1">
    <location>
        <begin position="305"/>
        <end position="335"/>
    </location>
</feature>
<evidence type="ECO:0000313" key="3">
    <source>
        <dbReference type="WBParaSite" id="maker-uti_cns_0003940-snap-gene-0.3-mRNA-1"/>
    </source>
</evidence>
<organism evidence="2 3">
    <name type="scientific">Macrostomum lignano</name>
    <dbReference type="NCBI Taxonomy" id="282301"/>
    <lineage>
        <taxon>Eukaryota</taxon>
        <taxon>Metazoa</taxon>
        <taxon>Spiralia</taxon>
        <taxon>Lophotrochozoa</taxon>
        <taxon>Platyhelminthes</taxon>
        <taxon>Rhabditophora</taxon>
        <taxon>Macrostomorpha</taxon>
        <taxon>Macrostomida</taxon>
        <taxon>Macrostomidae</taxon>
        <taxon>Macrostomum</taxon>
    </lineage>
</organism>
<keyword evidence="2" id="KW-1185">Reference proteome</keyword>
<sequence>MENVSVSSRTQRCNRASKYLAKLAITNALKQSINWRILSRPPARERPGFVYIYPSCVKLKILDSGTPPSCDGHQAARKRPAADSAAALTALTPLKRQVLEASSIEIRMGNKIGIRLNCMKCKVGMNNIRSRMRTKNIRSRMRTKNIRSRMRTKNTRSRMQAKNIRSRIQTKNTRSRMQAKNIRSRIQTKNTRSRMRTKNIRSRMRTKNIRSRMRTKNMRSRMRTKNIRSRMRTKNTRSRMQAKNIRSRMQTKNTRTRMRTKNIRSRMQMKNTRSRMRTKNIRSRTQTKNTRSRMRTKNMNESRMRTKNMRSRMRTKNMRSRMRTKNMRSRMRTKNMRSISARARQCQPSLAYRICPMTNPSPILVCLCSSESSLPVAETNSIEINHDVDDSSSIVTCLASPATEEPSALLKLSDIISKLTKSASEHSEDSGASTPTNSDDEETCYRELGRTFVQNMVAAEFPCLGLKATMDKLAFTFMEAQEQFAALSRIKFEDCLTEAYGPRREGAASTVTVRYLPFPRSIPQQDIDNDDNNDRNNNCEAVNEYEVDDKARLEATCDTICIDVDGFSVLETELNNNADETDNIQPDAEAEVAETESREDLVLNTSMKSETTMPMDCDSSADDLGCIGLQANTQMDDEGVAMLEAANADKNRICAFTQRLLHCQIPANYSGNNGVSFACLHCSFRDGVHANGAESAARHCGLDRPGHYCLPVPNVTNMVWIGLQCVR</sequence>
<dbReference type="WBParaSite" id="maker-uti_cns_0003940-snap-gene-0.3-mRNA-1">
    <property type="protein sequence ID" value="maker-uti_cns_0003940-snap-gene-0.3-mRNA-1"/>
    <property type="gene ID" value="maker-uti_cns_0003940-snap-gene-0.3"/>
</dbReference>
<name>A0A1I8H1J3_9PLAT</name>
<evidence type="ECO:0000313" key="2">
    <source>
        <dbReference type="Proteomes" id="UP000095280"/>
    </source>
</evidence>
<protein>
    <submittedName>
        <fullName evidence="3">Reverse transcriptase domain-containing protein</fullName>
    </submittedName>
</protein>
<proteinExistence type="predicted"/>